<keyword evidence="3" id="KW-0732">Signal</keyword>
<keyword evidence="5" id="KW-1185">Reference proteome</keyword>
<dbReference type="Proteomes" id="UP000220158">
    <property type="component" value="Chromosome 4"/>
</dbReference>
<feature type="chain" id="PRO_5012046050" evidence="3">
    <location>
        <begin position="22"/>
        <end position="246"/>
    </location>
</feature>
<comment type="subcellular location">
    <subcellularLocation>
        <location evidence="1">Cell membrane</location>
    </subcellularLocation>
</comment>
<evidence type="ECO:0000313" key="4">
    <source>
        <dbReference type="EMBL" id="CRG98724.1"/>
    </source>
</evidence>
<evidence type="ECO:0000256" key="1">
    <source>
        <dbReference type="ARBA" id="ARBA00004236"/>
    </source>
</evidence>
<feature type="signal peptide" evidence="3">
    <location>
        <begin position="1"/>
        <end position="21"/>
    </location>
</feature>
<dbReference type="PROSITE" id="PS50092">
    <property type="entry name" value="TSP1"/>
    <property type="match status" value="1"/>
</dbReference>
<dbReference type="SUPFAM" id="SSF82895">
    <property type="entry name" value="TSP-1 type 1 repeat"/>
    <property type="match status" value="1"/>
</dbReference>
<dbReference type="OMA" id="PRGYIMC"/>
<dbReference type="GO" id="GO:0005886">
    <property type="term" value="C:plasma membrane"/>
    <property type="evidence" value="ECO:0007669"/>
    <property type="project" value="UniProtKB-SubCell"/>
</dbReference>
<sequence>MKKGFFLFFSTFFYFLQNISLELNRKSSKNSSIDINGGNEKKKNNGINFDPEIEGNTCIIFSAREGDLKHCWCPRGYIMCNEEDVLDIQTKLNQIESKNQRNRVTPKWMKILCDNSKDKGFKNMSVVIDYELAVICKNKSDEENPDFEIIGASGYVSKEEIIEREKESSIYVPRKCTVNHFYLCRKVENDNVNCKYTEWSDWSECTDKIQRRSRKVVRSNQNNNNFCLWNNKIIPRNIIEETQPCE</sequence>
<reference evidence="4 5" key="1">
    <citation type="submission" date="2015-04" db="EMBL/GenBank/DDBJ databases">
        <authorList>
            <consortium name="Pathogen Informatics"/>
        </authorList>
    </citation>
    <scope>NUCLEOTIDE SEQUENCE [LARGE SCALE GENOMIC DNA]</scope>
    <source>
        <strain evidence="4 5">SGS1</strain>
    </source>
</reference>
<dbReference type="RefSeq" id="XP_028531733.1">
    <property type="nucleotide sequence ID" value="XM_028680213.1"/>
</dbReference>
<evidence type="ECO:0000256" key="2">
    <source>
        <dbReference type="ARBA" id="ARBA00022475"/>
    </source>
</evidence>
<dbReference type="GeneID" id="39734824"/>
<evidence type="ECO:0000256" key="3">
    <source>
        <dbReference type="SAM" id="SignalP"/>
    </source>
</evidence>
<gene>
    <name evidence="4" type="primary">SPATR</name>
    <name evidence="4" type="ORF">PRELSG_0407400</name>
</gene>
<name>A0A1J1H5M6_PLARL</name>
<keyword evidence="2" id="KW-0472">Membrane</keyword>
<dbReference type="EMBL" id="LN835299">
    <property type="protein sequence ID" value="CRG98724.1"/>
    <property type="molecule type" value="Genomic_DNA"/>
</dbReference>
<accession>A0A1J1H5M6</accession>
<protein>
    <submittedName>
        <fullName evidence="4">Secreted protein with altered thrombospondin repeat domain, putative</fullName>
    </submittedName>
</protein>
<dbReference type="KEGG" id="prel:PRELSG_0407400"/>
<dbReference type="VEuPathDB" id="PlasmoDB:PRELSG_0407400"/>
<dbReference type="InterPro" id="IPR000884">
    <property type="entry name" value="TSP1_rpt"/>
</dbReference>
<organism evidence="4 5">
    <name type="scientific">Plasmodium relictum</name>
    <dbReference type="NCBI Taxonomy" id="85471"/>
    <lineage>
        <taxon>Eukaryota</taxon>
        <taxon>Sar</taxon>
        <taxon>Alveolata</taxon>
        <taxon>Apicomplexa</taxon>
        <taxon>Aconoidasida</taxon>
        <taxon>Haemosporida</taxon>
        <taxon>Plasmodiidae</taxon>
        <taxon>Plasmodium</taxon>
        <taxon>Plasmodium (Haemamoeba)</taxon>
    </lineage>
</organism>
<evidence type="ECO:0000313" key="5">
    <source>
        <dbReference type="Proteomes" id="UP000220158"/>
    </source>
</evidence>
<dbReference type="Gene3D" id="2.20.100.10">
    <property type="entry name" value="Thrombospondin type-1 (TSP1) repeat"/>
    <property type="match status" value="1"/>
</dbReference>
<dbReference type="OrthoDB" id="504708at2759"/>
<keyword evidence="2" id="KW-1003">Cell membrane</keyword>
<proteinExistence type="predicted"/>
<dbReference type="InterPro" id="IPR036383">
    <property type="entry name" value="TSP1_rpt_sf"/>
</dbReference>
<dbReference type="AlphaFoldDB" id="A0A1J1H5M6"/>